<keyword evidence="5" id="KW-0804">Transcription</keyword>
<keyword evidence="4" id="KW-0238">DNA-binding</keyword>
<keyword evidence="3" id="KW-0805">Transcription regulation</keyword>
<dbReference type="Proteomes" id="UP000078237">
    <property type="component" value="Unassembled WGS sequence"/>
</dbReference>
<dbReference type="AlphaFoldDB" id="A0A175WET2"/>
<accession>A0A175WET2</accession>
<dbReference type="InterPro" id="IPR036864">
    <property type="entry name" value="Zn2-C6_fun-type_DNA-bd_sf"/>
</dbReference>
<keyword evidence="1" id="KW-0479">Metal-binding</keyword>
<evidence type="ECO:0000256" key="4">
    <source>
        <dbReference type="ARBA" id="ARBA00023125"/>
    </source>
</evidence>
<evidence type="ECO:0000256" key="7">
    <source>
        <dbReference type="SAM" id="MobiDB-lite"/>
    </source>
</evidence>
<organism evidence="9 10">
    <name type="scientific">Madurella mycetomatis</name>
    <dbReference type="NCBI Taxonomy" id="100816"/>
    <lineage>
        <taxon>Eukaryota</taxon>
        <taxon>Fungi</taxon>
        <taxon>Dikarya</taxon>
        <taxon>Ascomycota</taxon>
        <taxon>Pezizomycotina</taxon>
        <taxon>Sordariomycetes</taxon>
        <taxon>Sordariomycetidae</taxon>
        <taxon>Sordariales</taxon>
        <taxon>Sordariales incertae sedis</taxon>
        <taxon>Madurella</taxon>
    </lineage>
</organism>
<gene>
    <name evidence="9" type="ORF">MMYC01_200899</name>
</gene>
<feature type="domain" description="Zn(2)-C6 fungal-type" evidence="8">
    <location>
        <begin position="283"/>
        <end position="311"/>
    </location>
</feature>
<evidence type="ECO:0000256" key="3">
    <source>
        <dbReference type="ARBA" id="ARBA00023015"/>
    </source>
</evidence>
<proteinExistence type="predicted"/>
<protein>
    <submittedName>
        <fullName evidence="9">Transcriptional regulatory protein moc3</fullName>
    </submittedName>
</protein>
<evidence type="ECO:0000256" key="2">
    <source>
        <dbReference type="ARBA" id="ARBA00022833"/>
    </source>
</evidence>
<feature type="compositionally biased region" description="Polar residues" evidence="7">
    <location>
        <begin position="414"/>
        <end position="433"/>
    </location>
</feature>
<dbReference type="PANTHER" id="PTHR36206">
    <property type="entry name" value="ASPERCRYPTIN BIOSYNTHESIS CLUSTER-SPECIFIC TRANSCRIPTION REGULATOR ATNN-RELATED"/>
    <property type="match status" value="1"/>
</dbReference>
<evidence type="ECO:0000256" key="1">
    <source>
        <dbReference type="ARBA" id="ARBA00022723"/>
    </source>
</evidence>
<feature type="compositionally biased region" description="Low complexity" evidence="7">
    <location>
        <begin position="437"/>
        <end position="452"/>
    </location>
</feature>
<dbReference type="Pfam" id="PF00172">
    <property type="entry name" value="Zn_clus"/>
    <property type="match status" value="1"/>
</dbReference>
<comment type="caution">
    <text evidence="9">The sequence shown here is derived from an EMBL/GenBank/DDBJ whole genome shotgun (WGS) entry which is preliminary data.</text>
</comment>
<dbReference type="CDD" id="cd00067">
    <property type="entry name" value="GAL4"/>
    <property type="match status" value="1"/>
</dbReference>
<dbReference type="SMART" id="SM00066">
    <property type="entry name" value="GAL4"/>
    <property type="match status" value="1"/>
</dbReference>
<evidence type="ECO:0000259" key="8">
    <source>
        <dbReference type="PROSITE" id="PS50048"/>
    </source>
</evidence>
<dbReference type="PROSITE" id="PS50048">
    <property type="entry name" value="ZN2_CY6_FUNGAL_2"/>
    <property type="match status" value="1"/>
</dbReference>
<dbReference type="PANTHER" id="PTHR36206:SF13">
    <property type="entry name" value="TRANSCRIPTIONAL REGULATORY PROTEIN MOC3"/>
    <property type="match status" value="1"/>
</dbReference>
<evidence type="ECO:0000256" key="6">
    <source>
        <dbReference type="ARBA" id="ARBA00023242"/>
    </source>
</evidence>
<keyword evidence="10" id="KW-1185">Reference proteome</keyword>
<dbReference type="GO" id="GO:0008270">
    <property type="term" value="F:zinc ion binding"/>
    <property type="evidence" value="ECO:0007669"/>
    <property type="project" value="InterPro"/>
</dbReference>
<feature type="compositionally biased region" description="Low complexity" evidence="7">
    <location>
        <begin position="43"/>
        <end position="54"/>
    </location>
</feature>
<dbReference type="VEuPathDB" id="FungiDB:MMYC01_200899"/>
<dbReference type="Gene3D" id="4.10.240.10">
    <property type="entry name" value="Zn(2)-C6 fungal-type DNA-binding domain"/>
    <property type="match status" value="1"/>
</dbReference>
<feature type="compositionally biased region" description="Gly residues" evidence="7">
    <location>
        <begin position="75"/>
        <end position="91"/>
    </location>
</feature>
<evidence type="ECO:0000313" key="10">
    <source>
        <dbReference type="Proteomes" id="UP000078237"/>
    </source>
</evidence>
<reference evidence="9 10" key="1">
    <citation type="journal article" date="2016" name="Genome Announc.">
        <title>Genome Sequence of Madurella mycetomatis mm55, Isolated from a Human Mycetoma Case in Sudan.</title>
        <authorList>
            <person name="Smit S."/>
            <person name="Derks M.F."/>
            <person name="Bervoets S."/>
            <person name="Fahal A."/>
            <person name="van Leeuwen W."/>
            <person name="van Belkum A."/>
            <person name="van de Sande W.W."/>
        </authorList>
    </citation>
    <scope>NUCLEOTIDE SEQUENCE [LARGE SCALE GENOMIC DNA]</scope>
    <source>
        <strain evidence="10">mm55</strain>
    </source>
</reference>
<keyword evidence="2" id="KW-0862">Zinc</keyword>
<dbReference type="GO" id="GO:0003677">
    <property type="term" value="F:DNA binding"/>
    <property type="evidence" value="ECO:0007669"/>
    <property type="project" value="UniProtKB-KW"/>
</dbReference>
<dbReference type="PROSITE" id="PS00463">
    <property type="entry name" value="ZN2_CY6_FUNGAL_1"/>
    <property type="match status" value="1"/>
</dbReference>
<dbReference type="STRING" id="100816.A0A175WET2"/>
<dbReference type="SUPFAM" id="SSF57701">
    <property type="entry name" value="Zn2/Cys6 DNA-binding domain"/>
    <property type="match status" value="1"/>
</dbReference>
<keyword evidence="6" id="KW-0539">Nucleus</keyword>
<feature type="region of interest" description="Disordered" evidence="7">
    <location>
        <begin position="124"/>
        <end position="161"/>
    </location>
</feature>
<sequence length="767" mass="82679">MAQPPESTPLRLQSSLDLLSVEPRSQPDLDAFEKHHHGEAHYQQQALQSKQPPQVSHSNDPPTTDRRAHLVKNSGSGGGGHSPGVGDGKGTPDGVSTISARPNIHASVAGPVDPIQGIHRIQDEAQNGGGDAPVLKIPDMSNTQPPSGPPRQPVTYASPAPYPPAGMPPVSPYVYPPQAPPAADPYRPTPTALPSMRTLDHRQSQAQSPHGLPLGAHMAPPIAPVSGPPPMGYYGVHPHAHMYGLSDPNAMRFALAPSLAHDPRIALSGGRHKKEIKRRTKTGCLTCRKRRIKCDEAHPTCNNCKKSKRECLGYDPIFKQQQGPAAIQPAPTSQPSTSAAVVPTPTVPSSSAPHPYQTTYPPPLSSSVAFDAGVSTPPQSVKSEPSFDYSTAIDPALQGPDAPSAAGTRPPPRYQQTNAVTSADQATADSNQLRGGIPSSPSILSALSQPPSREITSAHTSFPAKKMKVDELIALGGVSAPLATSSPPPSETLDEITKLYYEVYVPGLTLFFETQWYDFAKNRATTAYLAAMLHNDNALVSLFAAFLQTISAIKSTDPVDMVHSGHLESYVIWSLARLPLSATSTQTQRSPESVPAEDDVWEARGRLHVFETLISGETLASNPLSPPPTTNIHQSRKNELEFWYHLAKYLLLAYASPEPAHVSAREDCLSVMRSLLDGRENRDVLYSIAVLREYTAHWDATWNEQNVPSHLEESDSRSKLAVATRFIRDESKSTGGTTNVVRRFADLAFRAFVKPGVNVSTGRKNWS</sequence>
<evidence type="ECO:0000256" key="5">
    <source>
        <dbReference type="ARBA" id="ARBA00023163"/>
    </source>
</evidence>
<dbReference type="OrthoDB" id="5375558at2759"/>
<dbReference type="InterPro" id="IPR001138">
    <property type="entry name" value="Zn2Cys6_DnaBD"/>
</dbReference>
<dbReference type="EMBL" id="LCTW02000022">
    <property type="protein sequence ID" value="KXX82052.1"/>
    <property type="molecule type" value="Genomic_DNA"/>
</dbReference>
<name>A0A175WET2_9PEZI</name>
<dbReference type="InterPro" id="IPR052360">
    <property type="entry name" value="Transcr_Regulatory_Proteins"/>
</dbReference>
<feature type="compositionally biased region" description="Low complexity" evidence="7">
    <location>
        <begin position="322"/>
        <end position="353"/>
    </location>
</feature>
<dbReference type="GO" id="GO:0000981">
    <property type="term" value="F:DNA-binding transcription factor activity, RNA polymerase II-specific"/>
    <property type="evidence" value="ECO:0007669"/>
    <property type="project" value="InterPro"/>
</dbReference>
<evidence type="ECO:0000313" key="9">
    <source>
        <dbReference type="EMBL" id="KXX82052.1"/>
    </source>
</evidence>
<feature type="region of interest" description="Disordered" evidence="7">
    <location>
        <begin position="322"/>
        <end position="461"/>
    </location>
</feature>
<feature type="region of interest" description="Disordered" evidence="7">
    <location>
        <begin position="22"/>
        <end position="102"/>
    </location>
</feature>